<reference evidence="1" key="4">
    <citation type="submission" date="2019-03" db="UniProtKB">
        <authorList>
            <consortium name="EnsemblPlants"/>
        </authorList>
    </citation>
    <scope>IDENTIFICATION</scope>
</reference>
<protein>
    <submittedName>
        <fullName evidence="1">Uncharacterized protein</fullName>
    </submittedName>
</protein>
<reference evidence="2" key="2">
    <citation type="journal article" date="2017" name="Nat. Plants">
        <title>The Aegilops tauschii genome reveals multiple impacts of transposons.</title>
        <authorList>
            <person name="Zhao G."/>
            <person name="Zou C."/>
            <person name="Li K."/>
            <person name="Wang K."/>
            <person name="Li T."/>
            <person name="Gao L."/>
            <person name="Zhang X."/>
            <person name="Wang H."/>
            <person name="Yang Z."/>
            <person name="Liu X."/>
            <person name="Jiang W."/>
            <person name="Mao L."/>
            <person name="Kong X."/>
            <person name="Jiao Y."/>
            <person name="Jia J."/>
        </authorList>
    </citation>
    <scope>NUCLEOTIDE SEQUENCE [LARGE SCALE GENOMIC DNA]</scope>
    <source>
        <strain evidence="2">cv. AL8/78</strain>
    </source>
</reference>
<sequence>MEISSAFSTSTEAFRLSKHMTYSITPASQRSVILSSLAKPNASWDILRSSLKIVVLRYTNATSKRLPLAVYMTQWPFDCYRDAALLIFFGCCCQPLPLKCCHPLPLLCQLSKSLGADHGCFRVLFFS</sequence>
<dbReference type="Proteomes" id="UP000015105">
    <property type="component" value="Chromosome 5D"/>
</dbReference>
<reference evidence="1" key="3">
    <citation type="journal article" date="2017" name="Nature">
        <title>Genome sequence of the progenitor of the wheat D genome Aegilops tauschii.</title>
        <authorList>
            <person name="Luo M.C."/>
            <person name="Gu Y.Q."/>
            <person name="Puiu D."/>
            <person name="Wang H."/>
            <person name="Twardziok S.O."/>
            <person name="Deal K.R."/>
            <person name="Huo N."/>
            <person name="Zhu T."/>
            <person name="Wang L."/>
            <person name="Wang Y."/>
            <person name="McGuire P.E."/>
            <person name="Liu S."/>
            <person name="Long H."/>
            <person name="Ramasamy R.K."/>
            <person name="Rodriguez J.C."/>
            <person name="Van S.L."/>
            <person name="Yuan L."/>
            <person name="Wang Z."/>
            <person name="Xia Z."/>
            <person name="Xiao L."/>
            <person name="Anderson O.D."/>
            <person name="Ouyang S."/>
            <person name="Liang Y."/>
            <person name="Zimin A.V."/>
            <person name="Pertea G."/>
            <person name="Qi P."/>
            <person name="Bennetzen J.L."/>
            <person name="Dai X."/>
            <person name="Dawson M.W."/>
            <person name="Muller H.G."/>
            <person name="Kugler K."/>
            <person name="Rivarola-Duarte L."/>
            <person name="Spannagl M."/>
            <person name="Mayer K.F.X."/>
            <person name="Lu F.H."/>
            <person name="Bevan M.W."/>
            <person name="Leroy P."/>
            <person name="Li P."/>
            <person name="You F.M."/>
            <person name="Sun Q."/>
            <person name="Liu Z."/>
            <person name="Lyons E."/>
            <person name="Wicker T."/>
            <person name="Salzberg S.L."/>
            <person name="Devos K.M."/>
            <person name="Dvorak J."/>
        </authorList>
    </citation>
    <scope>NUCLEOTIDE SEQUENCE [LARGE SCALE GENOMIC DNA]</scope>
    <source>
        <strain evidence="1">cv. AL8/78</strain>
    </source>
</reference>
<evidence type="ECO:0000313" key="2">
    <source>
        <dbReference type="Proteomes" id="UP000015105"/>
    </source>
</evidence>
<reference evidence="2" key="1">
    <citation type="journal article" date="2014" name="Science">
        <title>Ancient hybridizations among the ancestral genomes of bread wheat.</title>
        <authorList>
            <consortium name="International Wheat Genome Sequencing Consortium,"/>
            <person name="Marcussen T."/>
            <person name="Sandve S.R."/>
            <person name="Heier L."/>
            <person name="Spannagl M."/>
            <person name="Pfeifer M."/>
            <person name="Jakobsen K.S."/>
            <person name="Wulff B.B."/>
            <person name="Steuernagel B."/>
            <person name="Mayer K.F."/>
            <person name="Olsen O.A."/>
        </authorList>
    </citation>
    <scope>NUCLEOTIDE SEQUENCE [LARGE SCALE GENOMIC DNA]</scope>
    <source>
        <strain evidence="2">cv. AL8/78</strain>
    </source>
</reference>
<name>A0A453LIZ3_AEGTS</name>
<proteinExistence type="predicted"/>
<accession>A0A453LIZ3</accession>
<dbReference type="AlphaFoldDB" id="A0A453LIZ3"/>
<reference evidence="1" key="5">
    <citation type="journal article" date="2021" name="G3 (Bethesda)">
        <title>Aegilops tauschii genome assembly Aet v5.0 features greater sequence contiguity and improved annotation.</title>
        <authorList>
            <person name="Wang L."/>
            <person name="Zhu T."/>
            <person name="Rodriguez J.C."/>
            <person name="Deal K.R."/>
            <person name="Dubcovsky J."/>
            <person name="McGuire P.E."/>
            <person name="Lux T."/>
            <person name="Spannagl M."/>
            <person name="Mayer K.F.X."/>
            <person name="Baldrich P."/>
            <person name="Meyers B.C."/>
            <person name="Huo N."/>
            <person name="Gu Y.Q."/>
            <person name="Zhou H."/>
            <person name="Devos K.M."/>
            <person name="Bennetzen J.L."/>
            <person name="Unver T."/>
            <person name="Budak H."/>
            <person name="Gulick P.J."/>
            <person name="Galiba G."/>
            <person name="Kalapos B."/>
            <person name="Nelson D.R."/>
            <person name="Li P."/>
            <person name="You F.M."/>
            <person name="Luo M.C."/>
            <person name="Dvorak J."/>
        </authorList>
    </citation>
    <scope>NUCLEOTIDE SEQUENCE [LARGE SCALE GENOMIC DNA]</scope>
    <source>
        <strain evidence="1">cv. AL8/78</strain>
    </source>
</reference>
<dbReference type="EnsemblPlants" id="AET5Gv20793600.3">
    <property type="protein sequence ID" value="AET5Gv20793600.3"/>
    <property type="gene ID" value="AET5Gv20793600"/>
</dbReference>
<evidence type="ECO:0000313" key="1">
    <source>
        <dbReference type="EnsemblPlants" id="AET5Gv20793600.3"/>
    </source>
</evidence>
<dbReference type="Gramene" id="AET5Gv20793600.3">
    <property type="protein sequence ID" value="AET5Gv20793600.3"/>
    <property type="gene ID" value="AET5Gv20793600"/>
</dbReference>
<organism evidence="1 2">
    <name type="scientific">Aegilops tauschii subsp. strangulata</name>
    <name type="common">Goatgrass</name>
    <dbReference type="NCBI Taxonomy" id="200361"/>
    <lineage>
        <taxon>Eukaryota</taxon>
        <taxon>Viridiplantae</taxon>
        <taxon>Streptophyta</taxon>
        <taxon>Embryophyta</taxon>
        <taxon>Tracheophyta</taxon>
        <taxon>Spermatophyta</taxon>
        <taxon>Magnoliopsida</taxon>
        <taxon>Liliopsida</taxon>
        <taxon>Poales</taxon>
        <taxon>Poaceae</taxon>
        <taxon>BOP clade</taxon>
        <taxon>Pooideae</taxon>
        <taxon>Triticodae</taxon>
        <taxon>Triticeae</taxon>
        <taxon>Triticinae</taxon>
        <taxon>Aegilops</taxon>
    </lineage>
</organism>
<keyword evidence="2" id="KW-1185">Reference proteome</keyword>